<dbReference type="InterPro" id="IPR026983">
    <property type="entry name" value="DHC"/>
</dbReference>
<dbReference type="PANTHER" id="PTHR10676:SF396">
    <property type="entry name" value="DYNEIN AXONEMAL HEAVY CHAIN 1"/>
    <property type="match status" value="1"/>
</dbReference>
<evidence type="ECO:0000259" key="2">
    <source>
        <dbReference type="Pfam" id="PF03028"/>
    </source>
</evidence>
<dbReference type="GO" id="GO:0030286">
    <property type="term" value="C:dynein complex"/>
    <property type="evidence" value="ECO:0007669"/>
    <property type="project" value="InterPro"/>
</dbReference>
<dbReference type="Gene3D" id="3.20.180.20">
    <property type="entry name" value="Dynein heavy chain, N-terminal domain 2"/>
    <property type="match status" value="1"/>
</dbReference>
<dbReference type="FunFam" id="1.20.140.100:FF:000008">
    <property type="entry name" value="Dynein heavy chain domain 1"/>
    <property type="match status" value="1"/>
</dbReference>
<evidence type="ECO:0000256" key="1">
    <source>
        <dbReference type="SAM" id="Coils"/>
    </source>
</evidence>
<dbReference type="GO" id="GO:0008569">
    <property type="term" value="F:minus-end-directed microtubule motor activity"/>
    <property type="evidence" value="ECO:0007669"/>
    <property type="project" value="InterPro"/>
</dbReference>
<evidence type="ECO:0000259" key="3">
    <source>
        <dbReference type="Pfam" id="PF08393"/>
    </source>
</evidence>
<feature type="domain" description="Dynein heavy chain hydrolytic ATP-binding dynein motor region" evidence="4">
    <location>
        <begin position="1373"/>
        <end position="1573"/>
    </location>
</feature>
<dbReference type="FunFam" id="3.20.180.20:FF:000006">
    <property type="entry name" value="Dynein heavy chain family protein"/>
    <property type="match status" value="1"/>
</dbReference>
<dbReference type="SUPFAM" id="SSF52540">
    <property type="entry name" value="P-loop containing nucleoside triphosphate hydrolases"/>
    <property type="match status" value="2"/>
</dbReference>
<gene>
    <name evidence="6" type="ORF">TRFO_01067</name>
</gene>
<sequence length="3929" mass="454390">MSKKKRNPIEDGGIPIDSPFKLTVKKPNFSSTEFGPHQNKLFDSISLDNETSPYNIVTPGVSQFDKTVKSTSPALLAIGAKAQKTRSALGPSLIKPTLNGSRAPIGQDFNSLLTKKPLSDLPNPNKTTASPFVRQNEIEKMGLAFKDDPIAYFSKHKDGRGHKFIYLKYAKSRNDPYFSPYELMKVPFCEAGEDYFTMSANGVTHIDEQGNTEYCSLDAWAKEETDFCSISKLRLFQTYLFWKPFKFWRTYVMRQRYKSTTRTIKHHPSICNKSFALTAVSISALLHKSDKIMDDNLLALIPQRKYTIREYEKLCNDNINNLKKQYKEFLKSVIGQFSALYAKLCDPQNLIVSESDFDEIKRKNPNLTALIQLEKKKEERRQKKSEKMKCEKSYINNFVRMADYMLLEAIRESCYKAWKISDENVSSESSSIFNVELTFNKKGEVMFIPDKETLLKSVEDSLIDCIQTLENLPRLLYASDLQKMILAHSESPHTSLKEIFSCSTFLFDIKSNILKVIVNSYEEADQNSKPFCDYFPLFKLGKTWDVRNYIKTPSGELYKGPLNINERDESENHDAFLLNYAKEPIVDFTQLRSDIQRLRHEEKRVGDIRGGYVSGVLFIDTRPLKGNLTPIPLRSLTEIEATLKDLIQLKIDLMNRVFKTYSKYLKTESTTLEIFVEFCALLKKIQSLLPKMNSEISFVDDVVALCEEAKFGEQKNPLHDSYTQFKNEFQTALQVKKSHFDSYALELKHLVDNQHRKLKKYFNRSQLIPKSLKEFDAEGFASRTAILKKKIKKIKSTIHDCIAYQNVFETENSKFEEYKEAMKNIKISERLYDLFKLFETINTQVTKVPFNQINVDTFKVKCEELADQISNIDSVLGNRPCSIFREITNSFMEFSIFIEELSILSEGKMQLRHWNQLFEQCNQKDKYNNNITIDDLRSLQILENHDKIKAITEISIGEYNLEAEFKEIYTHWSEVHLPLADAQAKTEMTMLLAPLDTLLLEVQSTALTLNRILDNRFVEGIKEDVEKLAKIMDKIISIFKEWQIFQPNWIVVSALYQQEAIQNAVQKQLPKYTTVRRKWSSIVRHILLNTRLIAVCSYPPLLDDLHDNNIDLEIILKDLIVFADMKRKLIPRLYFLSDEELLILLSTNSFQEFTSHFTKTLMHVSRLENHSKDALELPSQDLTKEMCNFNGLTIFSIVGEDGDCLSLHKQIVCTGPIENWVPPLFKSIEESFKSSFRENLNLYEKSSLSDFVLTASSYIGILIHSIFFTTNVDECFSKVDSNARVFAIYEQELREKQNELINTLTSPLSANESAKLSNILVMVNMDIDRVHSFQDKIHGFSHRLAWNSTLKHRYNPNTDTLSCEILDYSVPHGYEYWGKCPNFIITPEFDPVISNLCGSIASGQIPMLYGPFATGKMSIIKYISMMFGHYFYTIQSFPDQTQYILNQLLTGAMECGSWIHFRDIHEMNIELVDFLFDRIRALTAAQLSKQSKFELEDENTSIYINQNTQFFMSRIVEGEIPAPLKSFTRPISLRAPTFSRLVELYLTTIGFKSSKHIAPKLTNFLNTTSALLNLPSSILMFSIRIIKCSYDVLMELVHTTRCPFINYYEEARTAEEFAIARGCYINMKYMIDDEQIEVLLQMIYANFTLFESFWMFKSYIQKPNCFIMDRMEMNIQQYLRRRIPEFGIDLPIEYLVSKTLDLFRLMQNHSIVAVCGPPNTGKSLIIQLLSESYQMLTKDPDFGQTKGVLPLKVAHCYHKSGSWEDIFGTQEYDPSSNNKWFTGEIHAALLHLSKFTKTHKRILHLDGHLDLKFSNFLMKAISDPSKISLTSRDTYPMNTTLHIVIESDNLYEIAPSFSSMCGILPMKSCQYFPAQLSTTAELDLMHPSIPFSSAALKFKSLLGESSIDLMRSLFCEYVPYILRQIHLMPAKVDLFSVVSSYTEMSACLALREIQESNISKGDNPDLFKISLVFSMFRVFSSILVKNQILPFDEFLRKMFSLNLPEEWVGYGLPNSYWDVFPTPSVLSMRVYNGRLNPHNFNSLSQPQTPTDDSITVLVPQFLPHLTTFNLGVQNQQHFLIHGERNTGKESFINVCLHRYKYLVPVHFYLTSCSSAHELRDILLHQSQITSTETRRLNDPTLFVLVFHHLDECKPEIFEFIRMLIDSKMLPVLSDVDSKVYDKYKLQKFIVMATGINISSFPPRFVALFTPLYMQEYTMHTKEYIVTKVMQKEEVANKFISLVNYSFREINLDIVKMLRIVKIICMMPEHKSSKDFVRQLNVFMSEVQFAAFSDDLEGFKNYQAAVLKVCQGFDLGPVFQQYRLEKKSFLPRITKKLDLVEVDIKALKDNLTQLSGRKFTDLETRQYTLVEHCVSKAKNHCELFGPTSSGKMSFVRLCSKKLGIGMIDMTSSSIEKLKNTLVHIILSNVQQIITMRVTDTTRETLDLLYTLVVYKHYKQLFTPDEVEELYRNVSKTERPTEIQRRDANIKIINTIENNCHLIIVTETLISLPLFEIIKLHSDTKEHICQEILSKDLITMQPLFCKIAEVLEKVVPYSHNNHFYDLLKAFDDTMKREQKNIVTRHEKITLALQFYEKITEDQRIAQNKIDQLQPSVAQLKEETFNLQEAFNQKHELVDEKKNKLNEEQIFKQAELNQKRKEYSTADVELRTFLPKFEAIKQKVRDFSDHDLQPLRIYCAAPTATVKQLSEVASIMSNRINDPKMFTDHDLPQILVEQIDYQTISEESIAKLQPFFDEETGIDVKQIETAPLALSIIYTYLQRTLRATQLNNTAIMKKQAVDANYKQLEEFTESMQKEMESIEAIESTFSEQSRELQQHQQKLQEMKSEYKQIKAEKRIIDQILKDSSALIDKWRQNSVEFQTLINTLNGDTITWVVYLIYAGMLPADKRIKMMDSVLDLLIHESVPISYTSPIEYVESRFSRMKLPVSTETSLPKPLLIDFYHLTNAVRVPLIIDIDGIVLHCLKSANNVVQVSLNALSFEKVIARSFQTDTYLALTDVDRLTPIISQIMAGEMILKFGNKEITRHPNFKLLLFTDKTRIKEFNADLLSRVTVIDTTSSSLEGVKNSIVHYFVDYFDSDLIPRVIQAEKSGISQQEEIMGFENATLDAFSFISKCEKENLDYSYLNDNETVAALCTAKDCYMAYTIQNESHNVKKELELAINQYLPLINVCYNCWRILTRYIRKVTPAIFRLQGFLETISTVLVNSGIHTLTSEQIQVLQASLLNSIYQLIFPSLSDDEILSFVFLTGFFYKGYEAYDLDQIIEHISNEFNGKAAFDNIDGETSLSAESLKYTSVDHFFQIIYKFACEIMGREFLNYMPSFYVDNAFSSQITILYSEGSKEPTELLGRFVSIRNLSEIFVTISLNKSTVIQTRKLIQKAMDKGLWIVINYSRASIDSSRLLNEIPSLITHFNEQKVHENFRLIINCRTVQYLSFELLETAKFIRIESFPSVKGNLQELYYHHAASLKVIDKSNIGKKIVYLSALIFAQIHFRSFLSPCGFNNISPPSIWSFHRIIDHVRRYTELPEFPIRNYRDDLENILLSPAVIESSDKQKLKQMVASFITSDSLDEGFNFLGSDSHESDRWIVGNETSIAGYSQFINKMPFFTNCDILGMNRQSAGKILEWNFSRYISRTFVKLYEDSQYEKEENLKQIEQDEHYRQRILHQIPIKITKSTIVYEITPMIQFWLNEANELNEFIEELNIDLTKNHIQIKEGVVPDKWQKFKSISQMSQFISFLNEKRAYIVKYIENSDVLGKEINITMISNPRDFFNAFLADYAYQKQIMVNTLYFDFTFGDGNEHQSIVITNLTMMNGCIVNGNLVPSDKPFNKLPKLFCKVAKRSTLAVKTGKLFNCPVYKFIFDKNMTSSDNFVMTNEYIENFVFNIPIPIDISEKNWILNGTSIYCNLPTQINP</sequence>
<evidence type="ECO:0000259" key="4">
    <source>
        <dbReference type="Pfam" id="PF12774"/>
    </source>
</evidence>
<proteinExistence type="predicted"/>
<dbReference type="VEuPathDB" id="TrichDB:TRFO_01067"/>
<dbReference type="Gene3D" id="3.40.50.300">
    <property type="entry name" value="P-loop containing nucleotide triphosphate hydrolases"/>
    <property type="match status" value="5"/>
</dbReference>
<keyword evidence="7" id="KW-1185">Reference proteome</keyword>
<feature type="domain" description="Dynein heavy chain C-terminal" evidence="5">
    <location>
        <begin position="3725"/>
        <end position="3921"/>
    </location>
</feature>
<dbReference type="GO" id="GO:0045505">
    <property type="term" value="F:dynein intermediate chain binding"/>
    <property type="evidence" value="ECO:0007669"/>
    <property type="project" value="InterPro"/>
</dbReference>
<feature type="coiled-coil region" evidence="1">
    <location>
        <begin position="2805"/>
        <end position="2860"/>
    </location>
</feature>
<dbReference type="Pfam" id="PF18199">
    <property type="entry name" value="Dynein_C"/>
    <property type="match status" value="1"/>
</dbReference>
<dbReference type="GO" id="GO:0060294">
    <property type="term" value="P:cilium movement involved in cell motility"/>
    <property type="evidence" value="ECO:0007669"/>
    <property type="project" value="TreeGrafter"/>
</dbReference>
<accession>A0A1J4KP16</accession>
<dbReference type="InterPro" id="IPR042228">
    <property type="entry name" value="Dynein_linker_3"/>
</dbReference>
<dbReference type="InterPro" id="IPR004273">
    <property type="entry name" value="Dynein_heavy_D6_P-loop"/>
</dbReference>
<reference evidence="6" key="1">
    <citation type="submission" date="2016-10" db="EMBL/GenBank/DDBJ databases">
        <authorList>
            <person name="Benchimol M."/>
            <person name="Almeida L.G."/>
            <person name="Vasconcelos A.T."/>
            <person name="Perreira-Neves A."/>
            <person name="Rosa I.A."/>
            <person name="Tasca T."/>
            <person name="Bogo M.R."/>
            <person name="de Souza W."/>
        </authorList>
    </citation>
    <scope>NUCLEOTIDE SEQUENCE [LARGE SCALE GENOMIC DNA]</scope>
    <source>
        <strain evidence="6">K</strain>
    </source>
</reference>
<feature type="domain" description="Dynein heavy chain region D6 P-loop" evidence="2">
    <location>
        <begin position="3349"/>
        <end position="3457"/>
    </location>
</feature>
<organism evidence="6 7">
    <name type="scientific">Tritrichomonas foetus</name>
    <dbReference type="NCBI Taxonomy" id="1144522"/>
    <lineage>
        <taxon>Eukaryota</taxon>
        <taxon>Metamonada</taxon>
        <taxon>Parabasalia</taxon>
        <taxon>Tritrichomonadida</taxon>
        <taxon>Tritrichomonadidae</taxon>
        <taxon>Tritrichomonas</taxon>
    </lineage>
</organism>
<dbReference type="GO" id="GO:0005524">
    <property type="term" value="F:ATP binding"/>
    <property type="evidence" value="ECO:0007669"/>
    <property type="project" value="InterPro"/>
</dbReference>
<dbReference type="Gene3D" id="1.20.58.1120">
    <property type="match status" value="1"/>
</dbReference>
<dbReference type="Gene3D" id="1.20.920.20">
    <property type="match status" value="1"/>
</dbReference>
<dbReference type="GeneID" id="94824594"/>
<dbReference type="Gene3D" id="1.20.140.100">
    <property type="entry name" value="Dynein heavy chain, N-terminal domain 2"/>
    <property type="match status" value="1"/>
</dbReference>
<keyword evidence="1" id="KW-0175">Coiled coil</keyword>
<dbReference type="Pfam" id="PF12774">
    <property type="entry name" value="AAA_6"/>
    <property type="match status" value="1"/>
</dbReference>
<feature type="coiled-coil region" evidence="1">
    <location>
        <begin position="2624"/>
        <end position="2659"/>
    </location>
</feature>
<dbReference type="InterPro" id="IPR013602">
    <property type="entry name" value="Dynein_heavy_linker"/>
</dbReference>
<comment type="caution">
    <text evidence="6">The sequence shown here is derived from an EMBL/GenBank/DDBJ whole genome shotgun (WGS) entry which is preliminary data.</text>
</comment>
<dbReference type="EMBL" id="MLAK01000593">
    <property type="protein sequence ID" value="OHT11165.1"/>
    <property type="molecule type" value="Genomic_DNA"/>
</dbReference>
<evidence type="ECO:0000313" key="7">
    <source>
        <dbReference type="Proteomes" id="UP000179807"/>
    </source>
</evidence>
<dbReference type="RefSeq" id="XP_068364301.1">
    <property type="nucleotide sequence ID" value="XM_068489890.1"/>
</dbReference>
<dbReference type="InterPro" id="IPR027417">
    <property type="entry name" value="P-loop_NTPase"/>
</dbReference>
<dbReference type="GO" id="GO:0051959">
    <property type="term" value="F:dynein light intermediate chain binding"/>
    <property type="evidence" value="ECO:0007669"/>
    <property type="project" value="InterPro"/>
</dbReference>
<dbReference type="InterPro" id="IPR035699">
    <property type="entry name" value="AAA_6"/>
</dbReference>
<dbReference type="GO" id="GO:0097729">
    <property type="term" value="C:9+2 motile cilium"/>
    <property type="evidence" value="ECO:0007669"/>
    <property type="project" value="TreeGrafter"/>
</dbReference>
<evidence type="ECO:0000313" key="6">
    <source>
        <dbReference type="EMBL" id="OHT11165.1"/>
    </source>
</evidence>
<dbReference type="Pfam" id="PF03028">
    <property type="entry name" value="Dynein_heavy"/>
    <property type="match status" value="1"/>
</dbReference>
<dbReference type="InterPro" id="IPR043160">
    <property type="entry name" value="Dynein_C_barrel"/>
</dbReference>
<name>A0A1J4KP16_9EUKA</name>
<dbReference type="InterPro" id="IPR041228">
    <property type="entry name" value="Dynein_C"/>
</dbReference>
<dbReference type="InterPro" id="IPR042222">
    <property type="entry name" value="Dynein_2_N"/>
</dbReference>
<dbReference type="Gene3D" id="3.10.490.20">
    <property type="match status" value="1"/>
</dbReference>
<evidence type="ECO:0000259" key="5">
    <source>
        <dbReference type="Pfam" id="PF18199"/>
    </source>
</evidence>
<feature type="domain" description="Dynein heavy chain linker" evidence="3">
    <location>
        <begin position="819"/>
        <end position="1238"/>
    </location>
</feature>
<dbReference type="PANTHER" id="PTHR10676">
    <property type="entry name" value="DYNEIN HEAVY CHAIN FAMILY PROTEIN"/>
    <property type="match status" value="1"/>
</dbReference>
<dbReference type="Proteomes" id="UP000179807">
    <property type="component" value="Unassembled WGS sequence"/>
</dbReference>
<dbReference type="Pfam" id="PF08393">
    <property type="entry name" value="DHC_N2"/>
    <property type="match status" value="1"/>
</dbReference>
<dbReference type="Gene3D" id="1.10.287.2620">
    <property type="match status" value="1"/>
</dbReference>
<protein>
    <submittedName>
        <fullName evidence="6">Dynein heavy chain family protein</fullName>
    </submittedName>
</protein>